<dbReference type="NCBIfam" id="TIGR04183">
    <property type="entry name" value="Por_Secre_tail"/>
    <property type="match status" value="1"/>
</dbReference>
<dbReference type="RefSeq" id="WP_313986698.1">
    <property type="nucleotide sequence ID" value="NZ_JASJOR010000002.1"/>
</dbReference>
<dbReference type="EMBL" id="JASJOS010000017">
    <property type="protein sequence ID" value="MDJ1484896.1"/>
    <property type="molecule type" value="Genomic_DNA"/>
</dbReference>
<dbReference type="EMBL" id="JASJOT010000032">
    <property type="protein sequence ID" value="MDJ1497402.1"/>
    <property type="molecule type" value="Genomic_DNA"/>
</dbReference>
<name>A0AAE3QTY3_9BACT</name>
<dbReference type="Pfam" id="PF18962">
    <property type="entry name" value="Por_Secre_tail"/>
    <property type="match status" value="1"/>
</dbReference>
<dbReference type="Proteomes" id="UP001228581">
    <property type="component" value="Unassembled WGS sequence"/>
</dbReference>
<organism evidence="2 5">
    <name type="scientific">Xanthocytophaga flava</name>
    <dbReference type="NCBI Taxonomy" id="3048013"/>
    <lineage>
        <taxon>Bacteria</taxon>
        <taxon>Pseudomonadati</taxon>
        <taxon>Bacteroidota</taxon>
        <taxon>Cytophagia</taxon>
        <taxon>Cytophagales</taxon>
        <taxon>Rhodocytophagaceae</taxon>
        <taxon>Xanthocytophaga</taxon>
    </lineage>
</organism>
<dbReference type="InterPro" id="IPR026444">
    <property type="entry name" value="Secre_tail"/>
</dbReference>
<dbReference type="Gene3D" id="2.60.40.4070">
    <property type="match status" value="1"/>
</dbReference>
<evidence type="ECO:0000313" key="4">
    <source>
        <dbReference type="Proteomes" id="UP001228581"/>
    </source>
</evidence>
<dbReference type="Proteomes" id="UP001241110">
    <property type="component" value="Unassembled WGS sequence"/>
</dbReference>
<evidence type="ECO:0000313" key="5">
    <source>
        <dbReference type="Proteomes" id="UP001241110"/>
    </source>
</evidence>
<keyword evidence="4" id="KW-1185">Reference proteome</keyword>
<dbReference type="AlphaFoldDB" id="A0AAE3QTY3"/>
<evidence type="ECO:0000313" key="2">
    <source>
        <dbReference type="EMBL" id="MDJ1484896.1"/>
    </source>
</evidence>
<evidence type="ECO:0000259" key="1">
    <source>
        <dbReference type="Pfam" id="PF18962"/>
    </source>
</evidence>
<evidence type="ECO:0000313" key="3">
    <source>
        <dbReference type="EMBL" id="MDJ1497402.1"/>
    </source>
</evidence>
<reference evidence="2 4" key="1">
    <citation type="submission" date="2023-05" db="EMBL/GenBank/DDBJ databases">
        <authorList>
            <person name="Zhang X."/>
        </authorList>
    </citation>
    <scope>NUCLEOTIDE SEQUENCE</scope>
    <source>
        <strain evidence="3 4">DM2B3-1</strain>
        <strain evidence="2">YF14B1</strain>
    </source>
</reference>
<proteinExistence type="predicted"/>
<accession>A0AAE3QTY3</accession>
<comment type="caution">
    <text evidence="2">The sequence shown here is derived from an EMBL/GenBank/DDBJ whole genome shotgun (WGS) entry which is preliminary data.</text>
</comment>
<feature type="domain" description="Secretion system C-terminal sorting" evidence="1">
    <location>
        <begin position="44"/>
        <end position="121"/>
    </location>
</feature>
<sequence length="123" mass="13893">MRRLLLLLFILSVQVGVLSHSFGQVIAVNSVKEKDPTFTVKANYPNPFQEQTTISFYISRPQVVKITLYNIVGSKITGIIDEAFEAGEHEVVFKRPDNLPDGIYIYTVEAGTSSRSMRMIIRK</sequence>
<gene>
    <name evidence="2" type="ORF">QNI16_30635</name>
    <name evidence="3" type="ORF">QNI19_30975</name>
</gene>
<protein>
    <submittedName>
        <fullName evidence="2">T9SS type A sorting domain-containing protein</fullName>
    </submittedName>
</protein>